<dbReference type="SMART" id="SM00322">
    <property type="entry name" value="KH"/>
    <property type="match status" value="2"/>
</dbReference>
<feature type="compositionally biased region" description="Polar residues" evidence="3">
    <location>
        <begin position="356"/>
        <end position="383"/>
    </location>
</feature>
<feature type="compositionally biased region" description="Low complexity" evidence="3">
    <location>
        <begin position="406"/>
        <end position="420"/>
    </location>
</feature>
<comment type="caution">
    <text evidence="5">The sequence shown here is derived from an EMBL/GenBank/DDBJ whole genome shotgun (WGS) entry which is preliminary data.</text>
</comment>
<dbReference type="InterPro" id="IPR004087">
    <property type="entry name" value="KH_dom"/>
</dbReference>
<dbReference type="STRING" id="3476.A0A2P5BKA4"/>
<feature type="compositionally biased region" description="Polar residues" evidence="3">
    <location>
        <begin position="10"/>
        <end position="20"/>
    </location>
</feature>
<feature type="compositionally biased region" description="Polar residues" evidence="3">
    <location>
        <begin position="514"/>
        <end position="525"/>
    </location>
</feature>
<name>A0A2P5BKA4_PARAD</name>
<sequence length="551" mass="59062">MKEDQEEHTQQSPPSDNNNTTKRKLDDNILLAKQKAQEIAARLVSNAESKRPRLSDDDGDSSSEPVPYSYSNSASNPPFPGQYHGSQGASKKISIPNGKVGLIIGKGGETIKYLQSQSGAKIQITRDSEADPYSQTRDVELMGTPEQISRAEQLVNDVIAQTDTGNSAPSANYGTNPVQPGADQFVMKVPNNKVALLIGKGGETIRTMQSKSGARIQIIPLHLPPGDTSTERNVYIDGSEEQIESAKELINEVVSGKRIVNPSGANNYMQPAYPPAGNWGAPPMQQQPQYGYTQPGSYVQTPAPASYYGNYATSVPGWDQSNQSAISHQSQQSTGYGYYGPQTQVSSAPANPGYGYNQNLHASHGYDQSYSQQPSNYEQNISSHVPIPDQPNPYVSSAYGPPPVSSHPGTSSSQTTQPSVAYHSQQMGNPQSGYWSYPSNTGQPPVQPHYDQTSYYQTTYGGEQPQVPSPASHPGYGHAGYPHSAPAPANYVQATNSPGQAVQQLEEQPQEQQATNGFAHSSVNGAQRAADGNLDGDASAPVMQETVDAQS</sequence>
<organism evidence="5 6">
    <name type="scientific">Parasponia andersonii</name>
    <name type="common">Sponia andersonii</name>
    <dbReference type="NCBI Taxonomy" id="3476"/>
    <lineage>
        <taxon>Eukaryota</taxon>
        <taxon>Viridiplantae</taxon>
        <taxon>Streptophyta</taxon>
        <taxon>Embryophyta</taxon>
        <taxon>Tracheophyta</taxon>
        <taxon>Spermatophyta</taxon>
        <taxon>Magnoliopsida</taxon>
        <taxon>eudicotyledons</taxon>
        <taxon>Gunneridae</taxon>
        <taxon>Pentapetalae</taxon>
        <taxon>rosids</taxon>
        <taxon>fabids</taxon>
        <taxon>Rosales</taxon>
        <taxon>Cannabaceae</taxon>
        <taxon>Parasponia</taxon>
    </lineage>
</organism>
<keyword evidence="1" id="KW-0677">Repeat</keyword>
<protein>
    <submittedName>
        <fullName evidence="5">Polyribonucleotide nucleotidyltransferase</fullName>
    </submittedName>
</protein>
<evidence type="ECO:0000259" key="4">
    <source>
        <dbReference type="SMART" id="SM00322"/>
    </source>
</evidence>
<feature type="region of interest" description="Disordered" evidence="3">
    <location>
        <begin position="321"/>
        <end position="551"/>
    </location>
</feature>
<feature type="compositionally biased region" description="Polar residues" evidence="3">
    <location>
        <begin position="422"/>
        <end position="461"/>
    </location>
</feature>
<keyword evidence="5" id="KW-0808">Transferase</keyword>
<dbReference type="PROSITE" id="PS50084">
    <property type="entry name" value="KH_TYPE_1"/>
    <property type="match status" value="2"/>
</dbReference>
<feature type="region of interest" description="Disordered" evidence="3">
    <location>
        <begin position="1"/>
        <end position="94"/>
    </location>
</feature>
<dbReference type="InterPro" id="IPR036612">
    <property type="entry name" value="KH_dom_type_1_sf"/>
</dbReference>
<feature type="domain" description="K Homology" evidence="4">
    <location>
        <begin position="87"/>
        <end position="160"/>
    </location>
</feature>
<keyword evidence="2" id="KW-0694">RNA-binding</keyword>
<evidence type="ECO:0000256" key="2">
    <source>
        <dbReference type="PROSITE-ProRule" id="PRU00117"/>
    </source>
</evidence>
<dbReference type="EMBL" id="JXTB01000265">
    <property type="protein sequence ID" value="PON49196.1"/>
    <property type="molecule type" value="Genomic_DNA"/>
</dbReference>
<dbReference type="PANTHER" id="PTHR10288">
    <property type="entry name" value="KH DOMAIN CONTAINING RNA BINDING PROTEIN"/>
    <property type="match status" value="1"/>
</dbReference>
<dbReference type="Pfam" id="PF00013">
    <property type="entry name" value="KH_1"/>
    <property type="match status" value="2"/>
</dbReference>
<reference evidence="6" key="1">
    <citation type="submission" date="2016-06" db="EMBL/GenBank/DDBJ databases">
        <title>Parallel loss of symbiosis genes in relatives of nitrogen-fixing non-legume Parasponia.</title>
        <authorList>
            <person name="Van Velzen R."/>
            <person name="Holmer R."/>
            <person name="Bu F."/>
            <person name="Rutten L."/>
            <person name="Van Zeijl A."/>
            <person name="Liu W."/>
            <person name="Santuari L."/>
            <person name="Cao Q."/>
            <person name="Sharma T."/>
            <person name="Shen D."/>
            <person name="Roswanjaya Y."/>
            <person name="Wardhani T."/>
            <person name="Kalhor M.S."/>
            <person name="Jansen J."/>
            <person name="Van den Hoogen J."/>
            <person name="Gungor B."/>
            <person name="Hartog M."/>
            <person name="Hontelez J."/>
            <person name="Verver J."/>
            <person name="Yang W.-C."/>
            <person name="Schijlen E."/>
            <person name="Repin R."/>
            <person name="Schilthuizen M."/>
            <person name="Schranz E."/>
            <person name="Heidstra R."/>
            <person name="Miyata K."/>
            <person name="Fedorova E."/>
            <person name="Kohlen W."/>
            <person name="Bisseling T."/>
            <person name="Smit S."/>
            <person name="Geurts R."/>
        </authorList>
    </citation>
    <scope>NUCLEOTIDE SEQUENCE [LARGE SCALE GENOMIC DNA]</scope>
    <source>
        <strain evidence="6">cv. WU1-14</strain>
    </source>
</reference>
<feature type="compositionally biased region" description="Low complexity" evidence="3">
    <location>
        <begin position="65"/>
        <end position="76"/>
    </location>
</feature>
<dbReference type="SUPFAM" id="SSF54791">
    <property type="entry name" value="Eukaryotic type KH-domain (KH-domain type I)"/>
    <property type="match status" value="2"/>
</dbReference>
<dbReference type="InterPro" id="IPR004088">
    <property type="entry name" value="KH_dom_type_1"/>
</dbReference>
<evidence type="ECO:0000313" key="5">
    <source>
        <dbReference type="EMBL" id="PON49196.1"/>
    </source>
</evidence>
<keyword evidence="6" id="KW-1185">Reference proteome</keyword>
<dbReference type="OrthoDB" id="5204190at2759"/>
<dbReference type="AlphaFoldDB" id="A0A2P5BKA4"/>
<dbReference type="GO" id="GO:0003723">
    <property type="term" value="F:RNA binding"/>
    <property type="evidence" value="ECO:0007669"/>
    <property type="project" value="UniProtKB-UniRule"/>
</dbReference>
<proteinExistence type="predicted"/>
<feature type="domain" description="K Homology" evidence="4">
    <location>
        <begin position="181"/>
        <end position="255"/>
    </location>
</feature>
<evidence type="ECO:0000313" key="6">
    <source>
        <dbReference type="Proteomes" id="UP000237105"/>
    </source>
</evidence>
<dbReference type="Gene3D" id="3.30.1370.10">
    <property type="entry name" value="K Homology domain, type 1"/>
    <property type="match status" value="2"/>
</dbReference>
<gene>
    <name evidence="5" type="ORF">PanWU01x14_231850</name>
</gene>
<dbReference type="Proteomes" id="UP000237105">
    <property type="component" value="Unassembled WGS sequence"/>
</dbReference>
<accession>A0A2P5BKA4</accession>
<evidence type="ECO:0000256" key="3">
    <source>
        <dbReference type="SAM" id="MobiDB-lite"/>
    </source>
</evidence>
<dbReference type="GO" id="GO:0016740">
    <property type="term" value="F:transferase activity"/>
    <property type="evidence" value="ECO:0007669"/>
    <property type="project" value="UniProtKB-KW"/>
</dbReference>
<evidence type="ECO:0000256" key="1">
    <source>
        <dbReference type="ARBA" id="ARBA00022737"/>
    </source>
</evidence>
<feature type="compositionally biased region" description="Low complexity" evidence="3">
    <location>
        <begin position="500"/>
        <end position="513"/>
    </location>
</feature>
<feature type="compositionally biased region" description="Polar residues" evidence="3">
    <location>
        <begin position="321"/>
        <end position="349"/>
    </location>
</feature>